<sequence>MSMEDAEALSFVSMAPRRKVVAYPTTGVTTIPDRPPTRGGTNYDQYHKHQVTLADKSSDDDKFKKTPEEMFEMKMQLKYGSPLVSECFAWGHQTEWQTTMRPEGAGVIKRSMKGKEY</sequence>
<dbReference type="EMBL" id="BRXX01000388">
    <property type="protein sequence ID" value="GMI08811.1"/>
    <property type="molecule type" value="Genomic_DNA"/>
</dbReference>
<dbReference type="Proteomes" id="UP001165160">
    <property type="component" value="Unassembled WGS sequence"/>
</dbReference>
<accession>A0A9W7CM00</accession>
<evidence type="ECO:0000313" key="2">
    <source>
        <dbReference type="EMBL" id="GMI08811.1"/>
    </source>
</evidence>
<reference evidence="3" key="1">
    <citation type="journal article" date="2023" name="Commun. Biol.">
        <title>Genome analysis of Parmales, the sister group of diatoms, reveals the evolutionary specialization of diatoms from phago-mixotrophs to photoautotrophs.</title>
        <authorList>
            <person name="Ban H."/>
            <person name="Sato S."/>
            <person name="Yoshikawa S."/>
            <person name="Yamada K."/>
            <person name="Nakamura Y."/>
            <person name="Ichinomiya M."/>
            <person name="Sato N."/>
            <person name="Blanc-Mathieu R."/>
            <person name="Endo H."/>
            <person name="Kuwata A."/>
            <person name="Ogata H."/>
        </authorList>
    </citation>
    <scope>NUCLEOTIDE SEQUENCE [LARGE SCALE GENOMIC DNA]</scope>
    <source>
        <strain evidence="3">NIES 3699</strain>
    </source>
</reference>
<dbReference type="AlphaFoldDB" id="A0A9W7CM00"/>
<proteinExistence type="predicted"/>
<evidence type="ECO:0000313" key="3">
    <source>
        <dbReference type="Proteomes" id="UP001165160"/>
    </source>
</evidence>
<protein>
    <submittedName>
        <fullName evidence="2">Uncharacterized protein</fullName>
    </submittedName>
</protein>
<feature type="region of interest" description="Disordered" evidence="1">
    <location>
        <begin position="26"/>
        <end position="46"/>
    </location>
</feature>
<organism evidence="2 3">
    <name type="scientific">Triparma verrucosa</name>
    <dbReference type="NCBI Taxonomy" id="1606542"/>
    <lineage>
        <taxon>Eukaryota</taxon>
        <taxon>Sar</taxon>
        <taxon>Stramenopiles</taxon>
        <taxon>Ochrophyta</taxon>
        <taxon>Bolidophyceae</taxon>
        <taxon>Parmales</taxon>
        <taxon>Triparmaceae</taxon>
        <taxon>Triparma</taxon>
    </lineage>
</organism>
<comment type="caution">
    <text evidence="2">The sequence shown here is derived from an EMBL/GenBank/DDBJ whole genome shotgun (WGS) entry which is preliminary data.</text>
</comment>
<keyword evidence="3" id="KW-1185">Reference proteome</keyword>
<gene>
    <name evidence="2" type="ORF">TrVE_jg6428</name>
</gene>
<evidence type="ECO:0000256" key="1">
    <source>
        <dbReference type="SAM" id="MobiDB-lite"/>
    </source>
</evidence>
<name>A0A9W7CM00_9STRA</name>